<evidence type="ECO:0000313" key="7">
    <source>
        <dbReference type="Proteomes" id="UP000002009"/>
    </source>
</evidence>
<comment type="similarity">
    <text evidence="1">Belongs to the alkylbase DNA glycosidase AlkA family.</text>
</comment>
<evidence type="ECO:0000256" key="3">
    <source>
        <dbReference type="ARBA" id="ARBA00023204"/>
    </source>
</evidence>
<dbReference type="PANTHER" id="PTHR43003:SF5">
    <property type="entry name" value="DNA-3-METHYLADENINE GLYCOSYLASE"/>
    <property type="match status" value="1"/>
</dbReference>
<dbReference type="GO" id="GO:0006285">
    <property type="term" value="P:base-excision repair, AP site formation"/>
    <property type="evidence" value="ECO:0007669"/>
    <property type="project" value="TreeGrafter"/>
</dbReference>
<dbReference type="SUPFAM" id="SSF48150">
    <property type="entry name" value="DNA-glycosylase"/>
    <property type="match status" value="1"/>
</dbReference>
<dbReference type="Gene3D" id="1.10.340.30">
    <property type="entry name" value="Hypothetical protein, domain 2"/>
    <property type="match status" value="1"/>
</dbReference>
<evidence type="ECO:0000256" key="4">
    <source>
        <dbReference type="SAM" id="MobiDB-lite"/>
    </source>
</evidence>
<dbReference type="EMBL" id="CP001323">
    <property type="protein sequence ID" value="ACO61448.1"/>
    <property type="molecule type" value="Genomic_DNA"/>
</dbReference>
<dbReference type="OrthoDB" id="415889at2759"/>
<dbReference type="GO" id="GO:0032131">
    <property type="term" value="F:alkylated DNA binding"/>
    <property type="evidence" value="ECO:0007669"/>
    <property type="project" value="TreeGrafter"/>
</dbReference>
<feature type="domain" description="HhH-GPD" evidence="5">
    <location>
        <begin position="92"/>
        <end position="254"/>
    </location>
</feature>
<dbReference type="OMA" id="YLLWHYY"/>
<keyword evidence="2" id="KW-0227">DNA damage</keyword>
<dbReference type="RefSeq" id="XP_002500190.1">
    <property type="nucleotide sequence ID" value="XM_002500144.1"/>
</dbReference>
<keyword evidence="7" id="KW-1185">Reference proteome</keyword>
<dbReference type="InterPro" id="IPR011257">
    <property type="entry name" value="DNA_glycosylase"/>
</dbReference>
<dbReference type="Proteomes" id="UP000002009">
    <property type="component" value="Chromosome 2"/>
</dbReference>
<dbReference type="GO" id="GO:0006307">
    <property type="term" value="P:DNA alkylation repair"/>
    <property type="evidence" value="ECO:0007669"/>
    <property type="project" value="TreeGrafter"/>
</dbReference>
<dbReference type="InterPro" id="IPR003265">
    <property type="entry name" value="HhH-GPD_domain"/>
</dbReference>
<dbReference type="GeneID" id="8241381"/>
<proteinExistence type="inferred from homology"/>
<dbReference type="InParanoid" id="C1DYL3"/>
<dbReference type="GO" id="GO:0008725">
    <property type="term" value="F:DNA-3-methyladenine glycosylase activity"/>
    <property type="evidence" value="ECO:0007669"/>
    <property type="project" value="TreeGrafter"/>
</dbReference>
<dbReference type="KEGG" id="mis:MICPUN_55900"/>
<dbReference type="SMART" id="SM00478">
    <property type="entry name" value="ENDO3c"/>
    <property type="match status" value="1"/>
</dbReference>
<feature type="region of interest" description="Disordered" evidence="4">
    <location>
        <begin position="255"/>
        <end position="291"/>
    </location>
</feature>
<reference evidence="6 7" key="1">
    <citation type="journal article" date="2009" name="Science">
        <title>Green evolution and dynamic adaptations revealed by genomes of the marine picoeukaryotes Micromonas.</title>
        <authorList>
            <person name="Worden A.Z."/>
            <person name="Lee J.H."/>
            <person name="Mock T."/>
            <person name="Rouze P."/>
            <person name="Simmons M.P."/>
            <person name="Aerts A.L."/>
            <person name="Allen A.E."/>
            <person name="Cuvelier M.L."/>
            <person name="Derelle E."/>
            <person name="Everett M.V."/>
            <person name="Foulon E."/>
            <person name="Grimwood J."/>
            <person name="Gundlach H."/>
            <person name="Henrissat B."/>
            <person name="Napoli C."/>
            <person name="McDonald S.M."/>
            <person name="Parker M.S."/>
            <person name="Rombauts S."/>
            <person name="Salamov A."/>
            <person name="Von Dassow P."/>
            <person name="Badger J.H."/>
            <person name="Coutinho P.M."/>
            <person name="Demir E."/>
            <person name="Dubchak I."/>
            <person name="Gentemann C."/>
            <person name="Eikrem W."/>
            <person name="Gready J.E."/>
            <person name="John U."/>
            <person name="Lanier W."/>
            <person name="Lindquist E.A."/>
            <person name="Lucas S."/>
            <person name="Mayer K.F."/>
            <person name="Moreau H."/>
            <person name="Not F."/>
            <person name="Otillar R."/>
            <person name="Panaud O."/>
            <person name="Pangilinan J."/>
            <person name="Paulsen I."/>
            <person name="Piegu B."/>
            <person name="Poliakov A."/>
            <person name="Robbens S."/>
            <person name="Schmutz J."/>
            <person name="Toulza E."/>
            <person name="Wyss T."/>
            <person name="Zelensky A."/>
            <person name="Zhou K."/>
            <person name="Armbrust E.V."/>
            <person name="Bhattacharya D."/>
            <person name="Goodenough U.W."/>
            <person name="Van de Peer Y."/>
            <person name="Grigoriev I.V."/>
        </authorList>
    </citation>
    <scope>NUCLEOTIDE SEQUENCE [LARGE SCALE GENOMIC DNA]</scope>
    <source>
        <strain evidence="7">RCC299 / NOUM17</strain>
    </source>
</reference>
<dbReference type="FunCoup" id="C1DYL3">
    <property type="interactions" value="338"/>
</dbReference>
<evidence type="ECO:0000256" key="1">
    <source>
        <dbReference type="ARBA" id="ARBA00010817"/>
    </source>
</evidence>
<gene>
    <name evidence="6" type="ORF">MICPUN_55900</name>
</gene>
<evidence type="ECO:0000256" key="2">
    <source>
        <dbReference type="ARBA" id="ARBA00022763"/>
    </source>
</evidence>
<sequence>MPKRKPLAPATPSPVKPGPRTVRVEAAVPDVDGTFGDVVVADALRELSTRDPKLGELIARCGELPRIFACQEARRAKHEPNRAFRSLARAIVFQQLNGTAAATIFGRVLRCVGAQDDVLALTPDAIIDADEAAMRACGLSQRKHEYLVALARAFHPAHSDFPLSDESLEAMDDTAVMSALVALRGIGPWSVHMFQMFYLNRPDVLPTKDFGVRKGVMRLYGLRDMPSEAKVEEIAERWKPHRTLASMYMWQAADEGKSSGQMQGGDGGKGEKGKAKEEEDHWAGTKKAKKR</sequence>
<name>C1DYL3_MICCC</name>
<feature type="compositionally biased region" description="Basic and acidic residues" evidence="4">
    <location>
        <begin position="268"/>
        <end position="283"/>
    </location>
</feature>
<dbReference type="Pfam" id="PF00730">
    <property type="entry name" value="HhH-GPD"/>
    <property type="match status" value="1"/>
</dbReference>
<keyword evidence="3" id="KW-0234">DNA repair</keyword>
<dbReference type="GO" id="GO:0043916">
    <property type="term" value="F:DNA-7-methylguanine glycosylase activity"/>
    <property type="evidence" value="ECO:0007669"/>
    <property type="project" value="TreeGrafter"/>
</dbReference>
<dbReference type="Gene3D" id="1.10.1670.40">
    <property type="match status" value="1"/>
</dbReference>
<evidence type="ECO:0000313" key="6">
    <source>
        <dbReference type="EMBL" id="ACO61448.1"/>
    </source>
</evidence>
<dbReference type="eggNOG" id="KOG1918">
    <property type="taxonomic scope" value="Eukaryota"/>
</dbReference>
<dbReference type="GO" id="GO:0032993">
    <property type="term" value="C:protein-DNA complex"/>
    <property type="evidence" value="ECO:0007669"/>
    <property type="project" value="TreeGrafter"/>
</dbReference>
<feature type="region of interest" description="Disordered" evidence="4">
    <location>
        <begin position="1"/>
        <end position="20"/>
    </location>
</feature>
<protein>
    <recommendedName>
        <fullName evidence="5">HhH-GPD domain-containing protein</fullName>
    </recommendedName>
</protein>
<dbReference type="GO" id="GO:0005634">
    <property type="term" value="C:nucleus"/>
    <property type="evidence" value="ECO:0007669"/>
    <property type="project" value="TreeGrafter"/>
</dbReference>
<accession>C1DYL3</accession>
<dbReference type="AlphaFoldDB" id="C1DYL3"/>
<dbReference type="STRING" id="296587.C1DYL3"/>
<organism evidence="6 7">
    <name type="scientific">Micromonas commoda (strain RCC299 / NOUM17 / CCMP2709)</name>
    <name type="common">Picoplanktonic green alga</name>
    <dbReference type="NCBI Taxonomy" id="296587"/>
    <lineage>
        <taxon>Eukaryota</taxon>
        <taxon>Viridiplantae</taxon>
        <taxon>Chlorophyta</taxon>
        <taxon>Mamiellophyceae</taxon>
        <taxon>Mamiellales</taxon>
        <taxon>Mamiellaceae</taxon>
        <taxon>Micromonas</taxon>
    </lineage>
</organism>
<dbReference type="PANTHER" id="PTHR43003">
    <property type="entry name" value="DNA-3-METHYLADENINE GLYCOSYLASE"/>
    <property type="match status" value="1"/>
</dbReference>
<dbReference type="CDD" id="cd00056">
    <property type="entry name" value="ENDO3c"/>
    <property type="match status" value="1"/>
</dbReference>
<dbReference type="InterPro" id="IPR051912">
    <property type="entry name" value="Alkylbase_DNA_Glycosylase/TA"/>
</dbReference>
<evidence type="ECO:0000259" key="5">
    <source>
        <dbReference type="SMART" id="SM00478"/>
    </source>
</evidence>
<dbReference type="FunFam" id="1.10.340.30:FF:000004">
    <property type="entry name" value="DNA-3-methyladenine glycosylase II"/>
    <property type="match status" value="1"/>
</dbReference>